<evidence type="ECO:0000313" key="4">
    <source>
        <dbReference type="Proteomes" id="UP000192731"/>
    </source>
</evidence>
<reference evidence="3 4" key="1">
    <citation type="submission" date="2017-04" db="EMBL/GenBank/DDBJ databases">
        <authorList>
            <person name="Afonso C.L."/>
            <person name="Miller P.J."/>
            <person name="Scott M.A."/>
            <person name="Spackman E."/>
            <person name="Goraichik I."/>
            <person name="Dimitrov K.M."/>
            <person name="Suarez D.L."/>
            <person name="Swayne D.E."/>
        </authorList>
    </citation>
    <scope>NUCLEOTIDE SEQUENCE [LARGE SCALE GENOMIC DNA]</scope>
    <source>
        <strain evidence="3 4">DSM 11270</strain>
    </source>
</reference>
<proteinExistence type="predicted"/>
<evidence type="ECO:0008006" key="5">
    <source>
        <dbReference type="Google" id="ProtNLM"/>
    </source>
</evidence>
<sequence>MVIKRKILIIIVVCFIIATSIVTVKFLGNFYLERLSQTDNQYVAPTTQKIMVLRLEPYSFHTIQLGIFPEKNQANEIKKKLIGIGLYPYITKSAPYKVWLGCFSEIEKGEDLVKYLTTKGFEAFIGKGLVNDRALKFPSENIFMKEKYSPFIGKYNLIISHSLKMFKSTKYEDYDAETWQDMISKIQLEIDEVAKETDEILAIDESADFRDNLKIIRQTTNNYSQALNQLKEDSQDKKVLYCQGYLLELIASYHSLITESNSKLGIN</sequence>
<keyword evidence="2" id="KW-1133">Transmembrane helix</keyword>
<accession>A0A1W1VFH0</accession>
<dbReference type="GO" id="GO:0042834">
    <property type="term" value="F:peptidoglycan binding"/>
    <property type="evidence" value="ECO:0007669"/>
    <property type="project" value="InterPro"/>
</dbReference>
<feature type="transmembrane region" description="Helical" evidence="2">
    <location>
        <begin position="7"/>
        <end position="32"/>
    </location>
</feature>
<dbReference type="SUPFAM" id="SSF110997">
    <property type="entry name" value="Sporulation related repeat"/>
    <property type="match status" value="1"/>
</dbReference>
<dbReference type="AlphaFoldDB" id="A0A1W1VFH0"/>
<dbReference type="OrthoDB" id="1794740at2"/>
<dbReference type="InterPro" id="IPR036680">
    <property type="entry name" value="SPOR-like_sf"/>
</dbReference>
<gene>
    <name evidence="3" type="ORF">SAMN00017405_1907</name>
</gene>
<dbReference type="RefSeq" id="WP_084053514.1">
    <property type="nucleotide sequence ID" value="NZ_FWWT01000020.1"/>
</dbReference>
<organism evidence="3 4">
    <name type="scientific">Desulfonispora thiosulfatigenes DSM 11270</name>
    <dbReference type="NCBI Taxonomy" id="656914"/>
    <lineage>
        <taxon>Bacteria</taxon>
        <taxon>Bacillati</taxon>
        <taxon>Bacillota</taxon>
        <taxon>Clostridia</taxon>
        <taxon>Eubacteriales</taxon>
        <taxon>Peptococcaceae</taxon>
        <taxon>Desulfonispora</taxon>
    </lineage>
</organism>
<dbReference type="STRING" id="656914.SAMN00017405_1907"/>
<keyword evidence="2" id="KW-0472">Membrane</keyword>
<keyword evidence="2" id="KW-0812">Transmembrane</keyword>
<keyword evidence="1" id="KW-0175">Coiled coil</keyword>
<dbReference type="EMBL" id="FWWT01000020">
    <property type="protein sequence ID" value="SMB92128.1"/>
    <property type="molecule type" value="Genomic_DNA"/>
</dbReference>
<evidence type="ECO:0000313" key="3">
    <source>
        <dbReference type="EMBL" id="SMB92128.1"/>
    </source>
</evidence>
<evidence type="ECO:0000256" key="2">
    <source>
        <dbReference type="SAM" id="Phobius"/>
    </source>
</evidence>
<dbReference type="Gene3D" id="3.30.70.1070">
    <property type="entry name" value="Sporulation related repeat"/>
    <property type="match status" value="1"/>
</dbReference>
<keyword evidence="4" id="KW-1185">Reference proteome</keyword>
<protein>
    <recommendedName>
        <fullName evidence="5">Sporulation related domain-containing protein</fullName>
    </recommendedName>
</protein>
<dbReference type="Proteomes" id="UP000192731">
    <property type="component" value="Unassembled WGS sequence"/>
</dbReference>
<evidence type="ECO:0000256" key="1">
    <source>
        <dbReference type="SAM" id="Coils"/>
    </source>
</evidence>
<name>A0A1W1VFH0_DESTI</name>
<feature type="coiled-coil region" evidence="1">
    <location>
        <begin position="176"/>
        <end position="236"/>
    </location>
</feature>